<dbReference type="EMBL" id="BMAW01087110">
    <property type="protein sequence ID" value="GFU50139.1"/>
    <property type="molecule type" value="Genomic_DNA"/>
</dbReference>
<name>A0A8X6ULW3_NEPPI</name>
<organism evidence="1 2">
    <name type="scientific">Nephila pilipes</name>
    <name type="common">Giant wood spider</name>
    <name type="synonym">Nephila maculata</name>
    <dbReference type="NCBI Taxonomy" id="299642"/>
    <lineage>
        <taxon>Eukaryota</taxon>
        <taxon>Metazoa</taxon>
        <taxon>Ecdysozoa</taxon>
        <taxon>Arthropoda</taxon>
        <taxon>Chelicerata</taxon>
        <taxon>Arachnida</taxon>
        <taxon>Araneae</taxon>
        <taxon>Araneomorphae</taxon>
        <taxon>Entelegynae</taxon>
        <taxon>Araneoidea</taxon>
        <taxon>Nephilidae</taxon>
        <taxon>Nephila</taxon>
    </lineage>
</organism>
<gene>
    <name evidence="1" type="ORF">NPIL_630071</name>
</gene>
<reference evidence="1" key="1">
    <citation type="submission" date="2020-08" db="EMBL/GenBank/DDBJ databases">
        <title>Multicomponent nature underlies the extraordinary mechanical properties of spider dragline silk.</title>
        <authorList>
            <person name="Kono N."/>
            <person name="Nakamura H."/>
            <person name="Mori M."/>
            <person name="Yoshida Y."/>
            <person name="Ohtoshi R."/>
            <person name="Malay A.D."/>
            <person name="Moran D.A.P."/>
            <person name="Tomita M."/>
            <person name="Numata K."/>
            <person name="Arakawa K."/>
        </authorList>
    </citation>
    <scope>NUCLEOTIDE SEQUENCE</scope>
</reference>
<accession>A0A8X6ULW3</accession>
<protein>
    <submittedName>
        <fullName evidence="1">Uncharacterized protein</fullName>
    </submittedName>
</protein>
<evidence type="ECO:0000313" key="2">
    <source>
        <dbReference type="Proteomes" id="UP000887013"/>
    </source>
</evidence>
<keyword evidence="2" id="KW-1185">Reference proteome</keyword>
<evidence type="ECO:0000313" key="1">
    <source>
        <dbReference type="EMBL" id="GFU50139.1"/>
    </source>
</evidence>
<dbReference type="Proteomes" id="UP000887013">
    <property type="component" value="Unassembled WGS sequence"/>
</dbReference>
<sequence length="165" mass="19608">MKLYLLPTRITEVDLLLDKPRWLSNIQDATLLVKKCQRSFLTFWVLLSNYARKGRIVCKWFLYEEERVDIFKKDKKKRTFELIEVIRIRNIKSELKFQETSYYITNEVESIHLGASNWEKSIENQLRAFSKSLSNNIVYIESPKHCGNAAQLYQSSCSQSRLYIN</sequence>
<proteinExistence type="predicted"/>
<dbReference type="AlphaFoldDB" id="A0A8X6ULW3"/>
<comment type="caution">
    <text evidence="1">The sequence shown here is derived from an EMBL/GenBank/DDBJ whole genome shotgun (WGS) entry which is preliminary data.</text>
</comment>